<evidence type="ECO:0000313" key="2">
    <source>
        <dbReference type="Proteomes" id="UP000789831"/>
    </source>
</evidence>
<keyword evidence="2" id="KW-1185">Reference proteome</keyword>
<reference evidence="1" key="1">
    <citation type="submission" date="2021-06" db="EMBL/GenBank/DDBJ databases">
        <authorList>
            <person name="Kallberg Y."/>
            <person name="Tangrot J."/>
            <person name="Rosling A."/>
        </authorList>
    </citation>
    <scope>NUCLEOTIDE SEQUENCE</scope>
    <source>
        <strain evidence="1">MT106</strain>
    </source>
</reference>
<organism evidence="1 2">
    <name type="scientific">Ambispora gerdemannii</name>
    <dbReference type="NCBI Taxonomy" id="144530"/>
    <lineage>
        <taxon>Eukaryota</taxon>
        <taxon>Fungi</taxon>
        <taxon>Fungi incertae sedis</taxon>
        <taxon>Mucoromycota</taxon>
        <taxon>Glomeromycotina</taxon>
        <taxon>Glomeromycetes</taxon>
        <taxon>Archaeosporales</taxon>
        <taxon>Ambisporaceae</taxon>
        <taxon>Ambispora</taxon>
    </lineage>
</organism>
<comment type="caution">
    <text evidence="1">The sequence shown here is derived from an EMBL/GenBank/DDBJ whole genome shotgun (WGS) entry which is preliminary data.</text>
</comment>
<dbReference type="Proteomes" id="UP000789831">
    <property type="component" value="Unassembled WGS sequence"/>
</dbReference>
<evidence type="ECO:0000313" key="1">
    <source>
        <dbReference type="EMBL" id="CAG8589863.1"/>
    </source>
</evidence>
<accession>A0A9N9C6Z5</accession>
<sequence length="89" mass="10274">MTKISTTKRNNLNNININNSYSPKKKTVITQETCVDRAKKAEQDAVATLEAFYMANTISKFEEIERERQEIALKERLTLEALLALNQKR</sequence>
<gene>
    <name evidence="1" type="ORF">AGERDE_LOCUS8551</name>
</gene>
<dbReference type="OrthoDB" id="10315876at2759"/>
<dbReference type="AlphaFoldDB" id="A0A9N9C6Z5"/>
<dbReference type="EMBL" id="CAJVPL010001848">
    <property type="protein sequence ID" value="CAG8589863.1"/>
    <property type="molecule type" value="Genomic_DNA"/>
</dbReference>
<name>A0A9N9C6Z5_9GLOM</name>
<protein>
    <submittedName>
        <fullName evidence="1">6633_t:CDS:1</fullName>
    </submittedName>
</protein>
<proteinExistence type="predicted"/>